<keyword evidence="4" id="KW-1185">Reference proteome</keyword>
<protein>
    <recommendedName>
        <fullName evidence="2">GHMP kinase C-terminal domain-containing protein</fullName>
    </recommendedName>
</protein>
<gene>
    <name evidence="3" type="ORF">ETAA1_52250</name>
</gene>
<evidence type="ECO:0000313" key="3">
    <source>
        <dbReference type="EMBL" id="QDU23233.1"/>
    </source>
</evidence>
<sequence>MTRVTAPSRLHFGLFHVPAGGDPAPARAFGGVGLLIDQPGVVVSARPSDSWQFEGPLASRAQVFAHRFLAGRPDVRPLQVLVERTPPEHAGLGVGTQLGLAVAKALAVEAGDPDPTATELAVCVGRGERSAIGVHGFDRGGLIVEPGKAPGEAVSPLLTRVLLPEAWRVAVLLPNVSAVWHGGREREAFAAARPSGLTDVLCRIALLGMLPAAVAGDLDGFGDAVYEFNRRAGEPFAAAQGGAYADPAVAALVDALRSRGVRGVGQSSWGPSVFAVVGSADEAARLATTLPGGVRGWVARASAGHVVERG</sequence>
<dbReference type="InterPro" id="IPR020568">
    <property type="entry name" value="Ribosomal_Su5_D2-typ_SF"/>
</dbReference>
<dbReference type="EMBL" id="CP036273">
    <property type="protein sequence ID" value="QDU23233.1"/>
    <property type="molecule type" value="Genomic_DNA"/>
</dbReference>
<name>A0A517Y0E7_9BACT</name>
<proteinExistence type="predicted"/>
<dbReference type="Pfam" id="PF08544">
    <property type="entry name" value="GHMP_kinases_C"/>
    <property type="match status" value="1"/>
</dbReference>
<dbReference type="KEGG" id="uli:ETAA1_52250"/>
<evidence type="ECO:0000313" key="4">
    <source>
        <dbReference type="Proteomes" id="UP000319576"/>
    </source>
</evidence>
<evidence type="ECO:0000259" key="2">
    <source>
        <dbReference type="Pfam" id="PF08544"/>
    </source>
</evidence>
<dbReference type="InterPro" id="IPR004422">
    <property type="entry name" value="RFAP_synthase"/>
</dbReference>
<keyword evidence="1" id="KW-0808">Transferase</keyword>
<dbReference type="RefSeq" id="WP_145243336.1">
    <property type="nucleotide sequence ID" value="NZ_CP036273.1"/>
</dbReference>
<dbReference type="PANTHER" id="PTHR20861:SF6">
    <property type="entry name" value="BETA-RIBOFURANOSYLPHENOL 5'-PHOSPHATE SYNTHASE"/>
    <property type="match status" value="1"/>
</dbReference>
<dbReference type="OrthoDB" id="1492801at2"/>
<dbReference type="InterPro" id="IPR013750">
    <property type="entry name" value="GHMP_kinase_C_dom"/>
</dbReference>
<evidence type="ECO:0000256" key="1">
    <source>
        <dbReference type="ARBA" id="ARBA00022679"/>
    </source>
</evidence>
<accession>A0A517Y0E7</accession>
<dbReference type="Proteomes" id="UP000319576">
    <property type="component" value="Chromosome"/>
</dbReference>
<dbReference type="PIRSF" id="PIRSF004884">
    <property type="entry name" value="Sugar_kin_arch"/>
    <property type="match status" value="1"/>
</dbReference>
<organism evidence="3 4">
    <name type="scientific">Urbifossiella limnaea</name>
    <dbReference type="NCBI Taxonomy" id="2528023"/>
    <lineage>
        <taxon>Bacteria</taxon>
        <taxon>Pseudomonadati</taxon>
        <taxon>Planctomycetota</taxon>
        <taxon>Planctomycetia</taxon>
        <taxon>Gemmatales</taxon>
        <taxon>Gemmataceae</taxon>
        <taxon>Urbifossiella</taxon>
    </lineage>
</organism>
<dbReference type="PANTHER" id="PTHR20861">
    <property type="entry name" value="HOMOSERINE/4-DIPHOSPHOCYTIDYL-2-C-METHYL-D-ERYTHRITOL KINASE"/>
    <property type="match status" value="1"/>
</dbReference>
<reference evidence="3 4" key="1">
    <citation type="submission" date="2019-02" db="EMBL/GenBank/DDBJ databases">
        <title>Deep-cultivation of Planctomycetes and their phenomic and genomic characterization uncovers novel biology.</title>
        <authorList>
            <person name="Wiegand S."/>
            <person name="Jogler M."/>
            <person name="Boedeker C."/>
            <person name="Pinto D."/>
            <person name="Vollmers J."/>
            <person name="Rivas-Marin E."/>
            <person name="Kohn T."/>
            <person name="Peeters S.H."/>
            <person name="Heuer A."/>
            <person name="Rast P."/>
            <person name="Oberbeckmann S."/>
            <person name="Bunk B."/>
            <person name="Jeske O."/>
            <person name="Meyerdierks A."/>
            <person name="Storesund J.E."/>
            <person name="Kallscheuer N."/>
            <person name="Luecker S."/>
            <person name="Lage O.M."/>
            <person name="Pohl T."/>
            <person name="Merkel B.J."/>
            <person name="Hornburger P."/>
            <person name="Mueller R.-W."/>
            <person name="Bruemmer F."/>
            <person name="Labrenz M."/>
            <person name="Spormann A.M."/>
            <person name="Op den Camp H."/>
            <person name="Overmann J."/>
            <person name="Amann R."/>
            <person name="Jetten M.S.M."/>
            <person name="Mascher T."/>
            <person name="Medema M.H."/>
            <person name="Devos D.P."/>
            <person name="Kaster A.-K."/>
            <person name="Ovreas L."/>
            <person name="Rohde M."/>
            <person name="Galperin M.Y."/>
            <person name="Jogler C."/>
        </authorList>
    </citation>
    <scope>NUCLEOTIDE SEQUENCE [LARGE SCALE GENOMIC DNA]</scope>
    <source>
        <strain evidence="3 4">ETA_A1</strain>
    </source>
</reference>
<dbReference type="GO" id="GO:0016740">
    <property type="term" value="F:transferase activity"/>
    <property type="evidence" value="ECO:0007669"/>
    <property type="project" value="UniProtKB-KW"/>
</dbReference>
<dbReference type="SUPFAM" id="SSF54211">
    <property type="entry name" value="Ribosomal protein S5 domain 2-like"/>
    <property type="match status" value="1"/>
</dbReference>
<feature type="domain" description="GHMP kinase C-terminal" evidence="2">
    <location>
        <begin position="209"/>
        <end position="288"/>
    </location>
</feature>
<dbReference type="AlphaFoldDB" id="A0A517Y0E7"/>